<dbReference type="EMBL" id="JANVFU010000001">
    <property type="protein sequence ID" value="KAJ3751533.1"/>
    <property type="molecule type" value="Genomic_DNA"/>
</dbReference>
<keyword evidence="1" id="KW-0472">Membrane</keyword>
<dbReference type="AlphaFoldDB" id="A0A9W8PD84"/>
<keyword evidence="3" id="KW-1185">Reference proteome</keyword>
<protein>
    <submittedName>
        <fullName evidence="2">Uncharacterized protein</fullName>
    </submittedName>
</protein>
<name>A0A9W8PD84_9AGAR</name>
<organism evidence="2 3">
    <name type="scientific">Lentinula detonsa</name>
    <dbReference type="NCBI Taxonomy" id="2804962"/>
    <lineage>
        <taxon>Eukaryota</taxon>
        <taxon>Fungi</taxon>
        <taxon>Dikarya</taxon>
        <taxon>Basidiomycota</taxon>
        <taxon>Agaricomycotina</taxon>
        <taxon>Agaricomycetes</taxon>
        <taxon>Agaricomycetidae</taxon>
        <taxon>Agaricales</taxon>
        <taxon>Marasmiineae</taxon>
        <taxon>Omphalotaceae</taxon>
        <taxon>Lentinula</taxon>
    </lineage>
</organism>
<accession>A0A9W8PD84</accession>
<keyword evidence="1" id="KW-1133">Transmembrane helix</keyword>
<keyword evidence="1" id="KW-0812">Transmembrane</keyword>
<evidence type="ECO:0000313" key="3">
    <source>
        <dbReference type="Proteomes" id="UP001142393"/>
    </source>
</evidence>
<gene>
    <name evidence="2" type="ORF">DFH05DRAFT_1456328</name>
</gene>
<reference evidence="2 3" key="1">
    <citation type="journal article" date="2023" name="Proc. Natl. Acad. Sci. U.S.A.">
        <title>A global phylogenomic analysis of the shiitake genus Lentinula.</title>
        <authorList>
            <person name="Sierra-Patev S."/>
            <person name="Min B."/>
            <person name="Naranjo-Ortiz M."/>
            <person name="Looney B."/>
            <person name="Konkel Z."/>
            <person name="Slot J.C."/>
            <person name="Sakamoto Y."/>
            <person name="Steenwyk J.L."/>
            <person name="Rokas A."/>
            <person name="Carro J."/>
            <person name="Camarero S."/>
            <person name="Ferreira P."/>
            <person name="Molpeceres G."/>
            <person name="Ruiz-Duenas F.J."/>
            <person name="Serrano A."/>
            <person name="Henrissat B."/>
            <person name="Drula E."/>
            <person name="Hughes K.W."/>
            <person name="Mata J.L."/>
            <person name="Ishikawa N.K."/>
            <person name="Vargas-Isla R."/>
            <person name="Ushijima S."/>
            <person name="Smith C.A."/>
            <person name="Donoghue J."/>
            <person name="Ahrendt S."/>
            <person name="Andreopoulos W."/>
            <person name="He G."/>
            <person name="LaButti K."/>
            <person name="Lipzen A."/>
            <person name="Ng V."/>
            <person name="Riley R."/>
            <person name="Sandor L."/>
            <person name="Barry K."/>
            <person name="Martinez A.T."/>
            <person name="Xiao Y."/>
            <person name="Gibbons J.G."/>
            <person name="Terashima K."/>
            <person name="Grigoriev I.V."/>
            <person name="Hibbett D."/>
        </authorList>
    </citation>
    <scope>NUCLEOTIDE SEQUENCE [LARGE SCALE GENOMIC DNA]</scope>
    <source>
        <strain evidence="2 3">TFB7810</strain>
    </source>
</reference>
<sequence length="172" mass="19121">MVSISVSHFLSLLLLSHEVIPLRKFAGQITHPTATAMFLVTIYLILCQLAVMTAAVPLNADVILSSRGNVLSQIQDRIIHVEFTDESTGEPFHEPYPSTIEPAQLHGAIDRFLEIAYPFLHPNWQLGFHNGYNGSLEPPFDVFAKFSGTRLDEHCGRGVWCTETIHVTPGPE</sequence>
<feature type="transmembrane region" description="Helical" evidence="1">
    <location>
        <begin position="37"/>
        <end position="58"/>
    </location>
</feature>
<dbReference type="Proteomes" id="UP001142393">
    <property type="component" value="Unassembled WGS sequence"/>
</dbReference>
<proteinExistence type="predicted"/>
<evidence type="ECO:0000256" key="1">
    <source>
        <dbReference type="SAM" id="Phobius"/>
    </source>
</evidence>
<evidence type="ECO:0000313" key="2">
    <source>
        <dbReference type="EMBL" id="KAJ3751533.1"/>
    </source>
</evidence>
<comment type="caution">
    <text evidence="2">The sequence shown here is derived from an EMBL/GenBank/DDBJ whole genome shotgun (WGS) entry which is preliminary data.</text>
</comment>